<feature type="binding site" evidence="5">
    <location>
        <begin position="184"/>
        <end position="187"/>
    </location>
    <ligand>
        <name>(6S)-5,6,7,8-tetrahydrofolate</name>
        <dbReference type="ChEBI" id="CHEBI:57453"/>
    </ligand>
</feature>
<dbReference type="InterPro" id="IPR011034">
    <property type="entry name" value="Formyl_transferase-like_C_sf"/>
</dbReference>
<keyword evidence="10" id="KW-1185">Reference proteome</keyword>
<dbReference type="EMBL" id="CP002994">
    <property type="protein sequence ID" value="AEM82774.1"/>
    <property type="molecule type" value="Genomic_DNA"/>
</dbReference>
<evidence type="ECO:0000256" key="2">
    <source>
        <dbReference type="ARBA" id="ARBA00012261"/>
    </source>
</evidence>
<dbReference type="Proteomes" id="UP000008703">
    <property type="component" value="Chromosome"/>
</dbReference>
<evidence type="ECO:0000313" key="10">
    <source>
        <dbReference type="Proteomes" id="UP000008703"/>
    </source>
</evidence>
<dbReference type="InterPro" id="IPR044135">
    <property type="entry name" value="Met-tRNA-FMT_C"/>
</dbReference>
<reference evidence="9" key="1">
    <citation type="submission" date="2011-08" db="EMBL/GenBank/DDBJ databases">
        <title>Complete sequence of chromosome of Streptomyces violaceusniger Tu 4113.</title>
        <authorList>
            <consortium name="US DOE Joint Genome Institute"/>
            <person name="Lucas S."/>
            <person name="Han J."/>
            <person name="Lapidus A."/>
            <person name="Cheng J.-F."/>
            <person name="Goodwin L."/>
            <person name="Pitluck S."/>
            <person name="Peters L."/>
            <person name="Ivanova N."/>
            <person name="Daligault H."/>
            <person name="Detter J.C."/>
            <person name="Han C."/>
            <person name="Tapia R."/>
            <person name="Land M."/>
            <person name="Hauser L."/>
            <person name="Kyrpides N."/>
            <person name="Ivanova N."/>
            <person name="Pagani I."/>
            <person name="Hagen A."/>
            <person name="Katz L."/>
            <person name="Fiedler H.-P."/>
            <person name="Keasling J."/>
            <person name="Fortman J."/>
            <person name="Woyke T."/>
        </authorList>
    </citation>
    <scope>NUCLEOTIDE SEQUENCE [LARGE SCALE GENOMIC DNA]</scope>
    <source>
        <strain evidence="9">Tu 4113</strain>
    </source>
</reference>
<feature type="domain" description="Formyl transferase C-terminal" evidence="8">
    <location>
        <begin position="278"/>
        <end position="374"/>
    </location>
</feature>
<feature type="domain" description="Formyl transferase N-terminal" evidence="7">
    <location>
        <begin position="75"/>
        <end position="248"/>
    </location>
</feature>
<protein>
    <recommendedName>
        <fullName evidence="2 5">Methionyl-tRNA formyltransferase</fullName>
        <ecNumber evidence="2 5">2.1.2.9</ecNumber>
    </recommendedName>
</protein>
<proteinExistence type="inferred from homology"/>
<dbReference type="HOGENOM" id="CLU_033347_1_1_11"/>
<dbReference type="GO" id="GO:0005829">
    <property type="term" value="C:cytosol"/>
    <property type="evidence" value="ECO:0007669"/>
    <property type="project" value="TreeGrafter"/>
</dbReference>
<comment type="similarity">
    <text evidence="1 5">Belongs to the Fmt family.</text>
</comment>
<dbReference type="InterPro" id="IPR036477">
    <property type="entry name" value="Formyl_transf_N_sf"/>
</dbReference>
<dbReference type="FunFam" id="3.40.50.12230:FF:000001">
    <property type="entry name" value="Methionyl-tRNA formyltransferase"/>
    <property type="match status" value="1"/>
</dbReference>
<dbReference type="AlphaFoldDB" id="G2P348"/>
<dbReference type="KEGG" id="svl:Strvi_3077"/>
<dbReference type="Pfam" id="PF00551">
    <property type="entry name" value="Formyl_trans_N"/>
    <property type="match status" value="1"/>
</dbReference>
<organism evidence="9 10">
    <name type="scientific">Streptomyces violaceusniger (strain Tu 4113)</name>
    <dbReference type="NCBI Taxonomy" id="653045"/>
    <lineage>
        <taxon>Bacteria</taxon>
        <taxon>Bacillati</taxon>
        <taxon>Actinomycetota</taxon>
        <taxon>Actinomycetes</taxon>
        <taxon>Kitasatosporales</taxon>
        <taxon>Streptomycetaceae</taxon>
        <taxon>Streptomyces</taxon>
        <taxon>Streptomyces violaceusniger group</taxon>
    </lineage>
</organism>
<dbReference type="Gene3D" id="3.40.50.12230">
    <property type="match status" value="1"/>
</dbReference>
<dbReference type="InterPro" id="IPR005794">
    <property type="entry name" value="Fmt"/>
</dbReference>
<evidence type="ECO:0000259" key="8">
    <source>
        <dbReference type="Pfam" id="PF02911"/>
    </source>
</evidence>
<dbReference type="CDD" id="cd08704">
    <property type="entry name" value="Met_tRNA_FMT_C"/>
    <property type="match status" value="1"/>
</dbReference>
<evidence type="ECO:0000256" key="4">
    <source>
        <dbReference type="ARBA" id="ARBA00022917"/>
    </source>
</evidence>
<accession>G2P348</accession>
<sequence>MLEGEVERAAGNASGRGSGPMRSICLDQRGTRPSVTVRGVRQSARTPPRPADHRLQGLFATFRRIRCVRGSSPPMRLVFAGTPEVALPALDALIASEKHEVVAVVTRPDAPAGRGRRMVASPVAERAEEAGIEVLKPAKPRDPEFLARLGEIAPDCCPVVAYGALLPKAALEIPAHGWVNLHFSLLPAWRGAAPVQHSVLAGDEMTGASTFQIEEGLDSGPVFGVVTEEVRATDTSGDLLTRLAFAGAGLLEATMDGIENGTLLPVPQPAEGISLAPKITVEDAKIDWTAPALRVDRLVRACTPAPGAWTTFREERLKVVSARPVADRTDLEPGRLAATKKAVYVGTGSHAVELAWVRPQGKKPMLAADWARGVRIAEGERLGA</sequence>
<comment type="catalytic activity">
    <reaction evidence="5">
        <text>L-methionyl-tRNA(fMet) + (6R)-10-formyltetrahydrofolate = N-formyl-L-methionyl-tRNA(fMet) + (6S)-5,6,7,8-tetrahydrofolate + H(+)</text>
        <dbReference type="Rhea" id="RHEA:24380"/>
        <dbReference type="Rhea" id="RHEA-COMP:9952"/>
        <dbReference type="Rhea" id="RHEA-COMP:9953"/>
        <dbReference type="ChEBI" id="CHEBI:15378"/>
        <dbReference type="ChEBI" id="CHEBI:57453"/>
        <dbReference type="ChEBI" id="CHEBI:78530"/>
        <dbReference type="ChEBI" id="CHEBI:78844"/>
        <dbReference type="ChEBI" id="CHEBI:195366"/>
        <dbReference type="EC" id="2.1.2.9"/>
    </reaction>
</comment>
<evidence type="ECO:0000259" key="7">
    <source>
        <dbReference type="Pfam" id="PF00551"/>
    </source>
</evidence>
<evidence type="ECO:0000256" key="6">
    <source>
        <dbReference type="SAM" id="MobiDB-lite"/>
    </source>
</evidence>
<comment type="function">
    <text evidence="5">Attaches a formyl group to the free amino group of methionyl-tRNA(fMet). The formyl group appears to play a dual role in the initiator identity of N-formylmethionyl-tRNA by promoting its recognition by IF2 and preventing the misappropriation of this tRNA by the elongation apparatus.</text>
</comment>
<evidence type="ECO:0000313" key="9">
    <source>
        <dbReference type="EMBL" id="AEM82774.1"/>
    </source>
</evidence>
<keyword evidence="4 5" id="KW-0648">Protein biosynthesis</keyword>
<dbReference type="Pfam" id="PF02911">
    <property type="entry name" value="Formyl_trans_C"/>
    <property type="match status" value="1"/>
</dbReference>
<keyword evidence="3 5" id="KW-0808">Transferase</keyword>
<evidence type="ECO:0000256" key="1">
    <source>
        <dbReference type="ARBA" id="ARBA00010699"/>
    </source>
</evidence>
<evidence type="ECO:0000256" key="5">
    <source>
        <dbReference type="HAMAP-Rule" id="MF_00182"/>
    </source>
</evidence>
<dbReference type="CDD" id="cd08646">
    <property type="entry name" value="FMT_core_Met-tRNA-FMT_N"/>
    <property type="match status" value="1"/>
</dbReference>
<dbReference type="NCBIfam" id="TIGR00460">
    <property type="entry name" value="fmt"/>
    <property type="match status" value="1"/>
</dbReference>
<feature type="region of interest" description="Disordered" evidence="6">
    <location>
        <begin position="1"/>
        <end position="26"/>
    </location>
</feature>
<dbReference type="EC" id="2.1.2.9" evidence="2 5"/>
<dbReference type="PANTHER" id="PTHR11138">
    <property type="entry name" value="METHIONYL-TRNA FORMYLTRANSFERASE"/>
    <property type="match status" value="1"/>
</dbReference>
<dbReference type="PANTHER" id="PTHR11138:SF5">
    <property type="entry name" value="METHIONYL-TRNA FORMYLTRANSFERASE, MITOCHONDRIAL"/>
    <property type="match status" value="1"/>
</dbReference>
<dbReference type="InterPro" id="IPR002376">
    <property type="entry name" value="Formyl_transf_N"/>
</dbReference>
<dbReference type="InterPro" id="IPR005793">
    <property type="entry name" value="Formyl_trans_C"/>
</dbReference>
<evidence type="ECO:0000256" key="3">
    <source>
        <dbReference type="ARBA" id="ARBA00022679"/>
    </source>
</evidence>
<dbReference type="GO" id="GO:0004479">
    <property type="term" value="F:methionyl-tRNA formyltransferase activity"/>
    <property type="evidence" value="ECO:0007669"/>
    <property type="project" value="UniProtKB-UniRule"/>
</dbReference>
<dbReference type="HAMAP" id="MF_00182">
    <property type="entry name" value="Formyl_trans"/>
    <property type="match status" value="1"/>
</dbReference>
<dbReference type="eggNOG" id="COG0223">
    <property type="taxonomic scope" value="Bacteria"/>
</dbReference>
<gene>
    <name evidence="5" type="primary">fmt</name>
    <name evidence="9" type="ORF">Strvi_3077</name>
</gene>
<dbReference type="SUPFAM" id="SSF50486">
    <property type="entry name" value="FMT C-terminal domain-like"/>
    <property type="match status" value="1"/>
</dbReference>
<name>G2P348_STRV4</name>
<dbReference type="InterPro" id="IPR041711">
    <property type="entry name" value="Met-tRNA-FMT_N"/>
</dbReference>
<dbReference type="SUPFAM" id="SSF53328">
    <property type="entry name" value="Formyltransferase"/>
    <property type="match status" value="1"/>
</dbReference>